<reference evidence="3" key="1">
    <citation type="submission" date="2010-04" db="EMBL/GenBank/DDBJ databases">
        <authorList>
            <person name="Reid K.E."/>
            <person name="Liao N."/>
            <person name="Chan S."/>
            <person name="Docking R."/>
            <person name="Taylor G."/>
            <person name="Moore R."/>
            <person name="Mayo M."/>
            <person name="Munro S."/>
            <person name="King J."/>
            <person name="Yanchuk A."/>
            <person name="Holt R."/>
            <person name="Jones S."/>
            <person name="Marra M."/>
            <person name="Ritland C.E."/>
            <person name="Ritland K."/>
            <person name="Bohlmann J."/>
        </authorList>
    </citation>
    <scope>NUCLEOTIDE SEQUENCE</scope>
    <source>
        <tissue evidence="3">Buds collected with no treatment. Collection October 2007</tissue>
    </source>
</reference>
<dbReference type="GO" id="GO:0004222">
    <property type="term" value="F:metalloendopeptidase activity"/>
    <property type="evidence" value="ECO:0007669"/>
    <property type="project" value="TreeGrafter"/>
</dbReference>
<protein>
    <recommendedName>
        <fullName evidence="2">Coenzyme PQQ synthesis protein F-like C-terminal lobe domain-containing protein</fullName>
    </recommendedName>
</protein>
<evidence type="ECO:0000313" key="3">
    <source>
        <dbReference type="EMBL" id="ADE75957.1"/>
    </source>
</evidence>
<dbReference type="PANTHER" id="PTHR43690">
    <property type="entry name" value="NARDILYSIN"/>
    <property type="match status" value="1"/>
</dbReference>
<proteinExistence type="evidence at transcript level"/>
<dbReference type="PANTHER" id="PTHR43690:SF18">
    <property type="entry name" value="INSULIN-DEGRADING ENZYME-RELATED"/>
    <property type="match status" value="1"/>
</dbReference>
<dbReference type="GO" id="GO:0005829">
    <property type="term" value="C:cytosol"/>
    <property type="evidence" value="ECO:0007669"/>
    <property type="project" value="TreeGrafter"/>
</dbReference>
<evidence type="ECO:0000259" key="2">
    <source>
        <dbReference type="Pfam" id="PF22456"/>
    </source>
</evidence>
<dbReference type="EMBL" id="BT122585">
    <property type="protein sequence ID" value="ADE75957.1"/>
    <property type="molecule type" value="mRNA"/>
</dbReference>
<name>D5A8T8_PICSI</name>
<dbReference type="SUPFAM" id="SSF63411">
    <property type="entry name" value="LuxS/MPP-like metallohydrolase"/>
    <property type="match status" value="1"/>
</dbReference>
<dbReference type="Pfam" id="PF22456">
    <property type="entry name" value="PqqF-like_C_4"/>
    <property type="match status" value="1"/>
</dbReference>
<dbReference type="InterPro" id="IPR054734">
    <property type="entry name" value="PqqF-like_C_4"/>
</dbReference>
<dbReference type="AlphaFoldDB" id="D5A8T8"/>
<dbReference type="InterPro" id="IPR011249">
    <property type="entry name" value="Metalloenz_LuxS/M16"/>
</dbReference>
<keyword evidence="1" id="KW-0479">Metal-binding</keyword>
<organism evidence="3">
    <name type="scientific">Picea sitchensis</name>
    <name type="common">Sitka spruce</name>
    <name type="synonym">Pinus sitchensis</name>
    <dbReference type="NCBI Taxonomy" id="3332"/>
    <lineage>
        <taxon>Eukaryota</taxon>
        <taxon>Viridiplantae</taxon>
        <taxon>Streptophyta</taxon>
        <taxon>Embryophyta</taxon>
        <taxon>Tracheophyta</taxon>
        <taxon>Spermatophyta</taxon>
        <taxon>Pinopsida</taxon>
        <taxon>Pinidae</taxon>
        <taxon>Conifers I</taxon>
        <taxon>Pinales</taxon>
        <taxon>Pinaceae</taxon>
        <taxon>Picea</taxon>
    </lineage>
</organism>
<evidence type="ECO:0000256" key="1">
    <source>
        <dbReference type="ARBA" id="ARBA00022723"/>
    </source>
</evidence>
<dbReference type="GO" id="GO:0051603">
    <property type="term" value="P:proteolysis involved in protein catabolic process"/>
    <property type="evidence" value="ECO:0007669"/>
    <property type="project" value="TreeGrafter"/>
</dbReference>
<feature type="domain" description="Coenzyme PQQ synthesis protein F-like C-terminal lobe" evidence="2">
    <location>
        <begin position="4"/>
        <end position="74"/>
    </location>
</feature>
<accession>D5A8T8</accession>
<dbReference type="GO" id="GO:0005739">
    <property type="term" value="C:mitochondrion"/>
    <property type="evidence" value="ECO:0007669"/>
    <property type="project" value="TreeGrafter"/>
</dbReference>
<dbReference type="GO" id="GO:0046872">
    <property type="term" value="F:metal ion binding"/>
    <property type="evidence" value="ECO:0007669"/>
    <property type="project" value="UniProtKB-KW"/>
</dbReference>
<dbReference type="Gene3D" id="3.30.830.10">
    <property type="entry name" value="Metalloenzyme, LuxS/M16 peptidase-like"/>
    <property type="match status" value="1"/>
</dbReference>
<dbReference type="GO" id="GO:0043171">
    <property type="term" value="P:peptide catabolic process"/>
    <property type="evidence" value="ECO:0007669"/>
    <property type="project" value="TreeGrafter"/>
</dbReference>
<dbReference type="InterPro" id="IPR050626">
    <property type="entry name" value="Peptidase_M16"/>
</dbReference>
<sequence>MTRNDSGVKGAQFVIQSTVKDPAQLDLRVEAFLKMFESKLYAMSDDEFKANVDALIDVKLEKYKNLREQSRFYWREIEDGTLKFDRKKIEVDVLRKLTKQDLIFFFDNYIKLGCPGRRKLTVQVYGSSHSGAYKLAKSIDISSNKDICNGKTVTSDTLDGELLQEGTVKLASDQSADMNSSELDGYQGKCIHDIYSFKRSQTLFGSLRSGVNQAYN</sequence>